<dbReference type="NCBIfam" id="NF033679">
    <property type="entry name" value="DNRLRE_dom"/>
    <property type="match status" value="1"/>
</dbReference>
<gene>
    <name evidence="8" type="ORF">ACH4OY_02500</name>
</gene>
<dbReference type="InterPro" id="IPR013783">
    <property type="entry name" value="Ig-like_fold"/>
</dbReference>
<feature type="domain" description="Laminin G" evidence="5">
    <location>
        <begin position="1069"/>
        <end position="1212"/>
    </location>
</feature>
<dbReference type="SUPFAM" id="SSF49899">
    <property type="entry name" value="Concanavalin A-like lectins/glucanases"/>
    <property type="match status" value="1"/>
</dbReference>
<keyword evidence="9" id="KW-1185">Reference proteome</keyword>
<dbReference type="EMBL" id="JBIRPU010000001">
    <property type="protein sequence ID" value="MFI0791564.1"/>
    <property type="molecule type" value="Genomic_DNA"/>
</dbReference>
<feature type="domain" description="Hint" evidence="6">
    <location>
        <begin position="2971"/>
        <end position="3072"/>
    </location>
</feature>
<feature type="region of interest" description="Disordered" evidence="4">
    <location>
        <begin position="1420"/>
        <end position="1449"/>
    </location>
</feature>
<evidence type="ECO:0000256" key="1">
    <source>
        <dbReference type="ARBA" id="ARBA00022729"/>
    </source>
</evidence>
<dbReference type="SUPFAM" id="SSF51294">
    <property type="entry name" value="Hedgehog/intein (Hint) domain"/>
    <property type="match status" value="1"/>
</dbReference>
<feature type="compositionally biased region" description="Basic and acidic residues" evidence="4">
    <location>
        <begin position="3151"/>
        <end position="3175"/>
    </location>
</feature>
<dbReference type="Gene3D" id="2.60.40.10">
    <property type="entry name" value="Immunoglobulins"/>
    <property type="match status" value="1"/>
</dbReference>
<dbReference type="SMART" id="SM00282">
    <property type="entry name" value="LamG"/>
    <property type="match status" value="1"/>
</dbReference>
<dbReference type="PROSITE" id="PS50818">
    <property type="entry name" value="INTEIN_C_TER"/>
    <property type="match status" value="1"/>
</dbReference>
<feature type="region of interest" description="Disordered" evidence="4">
    <location>
        <begin position="1"/>
        <end position="21"/>
    </location>
</feature>
<dbReference type="NCBIfam" id="TIGR03696">
    <property type="entry name" value="Rhs_assc_core"/>
    <property type="match status" value="1"/>
</dbReference>
<protein>
    <submittedName>
        <fullName evidence="8">LamG-like jellyroll fold domain-containing protein</fullName>
    </submittedName>
</protein>
<keyword evidence="1" id="KW-0732">Signal</keyword>
<dbReference type="InterPro" id="IPR006530">
    <property type="entry name" value="YD"/>
</dbReference>
<dbReference type="InterPro" id="IPR030934">
    <property type="entry name" value="Intein_C"/>
</dbReference>
<dbReference type="Pfam" id="PF05593">
    <property type="entry name" value="RHS_repeat"/>
    <property type="match status" value="6"/>
</dbReference>
<dbReference type="InterPro" id="IPR006558">
    <property type="entry name" value="LamG-like"/>
</dbReference>
<dbReference type="Gene3D" id="2.180.10.10">
    <property type="entry name" value="RHS repeat-associated core"/>
    <property type="match status" value="5"/>
</dbReference>
<dbReference type="Pfam" id="PF20148">
    <property type="entry name" value="DUF6531"/>
    <property type="match status" value="1"/>
</dbReference>
<name>A0ABW7SCZ2_9ACTN</name>
<dbReference type="RefSeq" id="WP_396676239.1">
    <property type="nucleotide sequence ID" value="NZ_JBIRPU010000001.1"/>
</dbReference>
<evidence type="ECO:0000256" key="2">
    <source>
        <dbReference type="ARBA" id="ARBA00022737"/>
    </source>
</evidence>
<evidence type="ECO:0000259" key="5">
    <source>
        <dbReference type="SMART" id="SM00282"/>
    </source>
</evidence>
<dbReference type="Pfam" id="PF25023">
    <property type="entry name" value="TEN_YD-shell"/>
    <property type="match status" value="3"/>
</dbReference>
<dbReference type="Pfam" id="PF07591">
    <property type="entry name" value="PT-HINT"/>
    <property type="match status" value="1"/>
</dbReference>
<feature type="compositionally biased region" description="Basic residues" evidence="4">
    <location>
        <begin position="9"/>
        <end position="21"/>
    </location>
</feature>
<proteinExistence type="predicted"/>
<evidence type="ECO:0000259" key="6">
    <source>
        <dbReference type="SMART" id="SM00306"/>
    </source>
</evidence>
<dbReference type="InterPro" id="IPR031325">
    <property type="entry name" value="RHS_repeat"/>
</dbReference>
<dbReference type="CDD" id="cd00110">
    <property type="entry name" value="LamG"/>
    <property type="match status" value="1"/>
</dbReference>
<dbReference type="NCBIfam" id="TIGR01643">
    <property type="entry name" value="YD_repeat_2x"/>
    <property type="match status" value="9"/>
</dbReference>
<dbReference type="PANTHER" id="PTHR32305:SF15">
    <property type="entry name" value="PROTEIN RHSA-RELATED"/>
    <property type="match status" value="1"/>
</dbReference>
<reference evidence="8 9" key="1">
    <citation type="submission" date="2024-10" db="EMBL/GenBank/DDBJ databases">
        <title>The Natural Products Discovery Center: Release of the First 8490 Sequenced Strains for Exploring Actinobacteria Biosynthetic Diversity.</title>
        <authorList>
            <person name="Kalkreuter E."/>
            <person name="Kautsar S.A."/>
            <person name="Yang D."/>
            <person name="Bader C.D."/>
            <person name="Teijaro C.N."/>
            <person name="Fluegel L."/>
            <person name="Davis C.M."/>
            <person name="Simpson J.R."/>
            <person name="Lauterbach L."/>
            <person name="Steele A.D."/>
            <person name="Gui C."/>
            <person name="Meng S."/>
            <person name="Li G."/>
            <person name="Viehrig K."/>
            <person name="Ye F."/>
            <person name="Su P."/>
            <person name="Kiefer A.F."/>
            <person name="Nichols A."/>
            <person name="Cepeda A.J."/>
            <person name="Yan W."/>
            <person name="Fan B."/>
            <person name="Jiang Y."/>
            <person name="Adhikari A."/>
            <person name="Zheng C.-J."/>
            <person name="Schuster L."/>
            <person name="Cowan T.M."/>
            <person name="Smanski M.J."/>
            <person name="Chevrette M.G."/>
            <person name="De Carvalho L.P.S."/>
            <person name="Shen B."/>
        </authorList>
    </citation>
    <scope>NUCLEOTIDE SEQUENCE [LARGE SCALE GENOMIC DNA]</scope>
    <source>
        <strain evidence="8 9">NPDC021253</strain>
    </source>
</reference>
<dbReference type="Gene3D" id="2.170.16.10">
    <property type="entry name" value="Hedgehog/Intein (Hint) domain"/>
    <property type="match status" value="1"/>
</dbReference>
<evidence type="ECO:0000313" key="9">
    <source>
        <dbReference type="Proteomes" id="UP001611075"/>
    </source>
</evidence>
<feature type="domain" description="LamG-like jellyroll fold" evidence="7">
    <location>
        <begin position="1069"/>
        <end position="1217"/>
    </location>
</feature>
<dbReference type="Pfam" id="PF13385">
    <property type="entry name" value="Laminin_G_3"/>
    <property type="match status" value="1"/>
</dbReference>
<feature type="region of interest" description="Disordered" evidence="4">
    <location>
        <begin position="1315"/>
        <end position="1340"/>
    </location>
</feature>
<dbReference type="SMART" id="SM00306">
    <property type="entry name" value="HintN"/>
    <property type="match status" value="1"/>
</dbReference>
<dbReference type="InterPro" id="IPR013320">
    <property type="entry name" value="ConA-like_dom_sf"/>
</dbReference>
<keyword evidence="2" id="KW-0677">Repeat</keyword>
<sequence length="3224" mass="340003">MFGWETRQGTRRRSPGRGRARRITRPLALALVGMLLLGSAAEGASGLSARPAGDRGRPAAPPQPGPDQRWGSAVGRGHLSGAPANRTIPRSHRSRYPQPRLGQAPPPARNEASLAPPPVTEVRGFDEAASRELPQARGAFERGYANPDGTETTEFSAAPVNYRTPQGGWAPIDARLRPAATGRAGGWRNTADSVQIRLAARADAPDLVGLVLPGGHTVGYRLAGAGPATGTADGATVTYPGALPNVDLTLESRAGGVKETLVLRAPTATRSFLFPLRLAGLTATLRDGQVVLADAGGTTRAVFPRGYMVDSAADEARSTGVTYQLVTDGGQPALRVTLDETWLRDPARVYPVRVDPTVALPVDSGSADAAMYVHGSSSSAGGSDLLVGTVNGANSASYVRFGSLVDRLRYHTVYGAQLQLVNYDSDSCKARPVTVHPVTASWTSGGNYSYPGPAVGSALASRSFAHGYVAFGSPRSACPAAAELFDLGAAGAKLVQRWVDGAQANHGLSVRASAGDSLSGKKFTGSGTQNPPKLFVTHSPYNAAYSIPKPVPDPPVLQNQAGKVTVTVTNRSATAWPAGDYYLAYRAYNARTGAPVGQYRAASLAAPVARGAKVTLEAAIKAMPPGSYFLDFTMVRTGGVVFTDHQVPPGRIVLKVIDIAPVMQELYPANGYQTPTLTPQLWARALDVDAPPGVNLSYRFEVCERAGDGTGTGCFDSGYQPGTAWTVPAGRLNWGKAYLWRAFVKDAGNEVVSPRATVLTAVPQPELTSRIAGAATAEQEQEFDAQTGNVSSVAVDATVTTVGPELNLVRTYNSLDPRRDGAFGAGWTTRYDMRLVPDDDGSGNVVVTYPDGQQVRFGRNPDGGFVPPNGRVSTLAVDGPGWKLTDRSNVSYLFSGTGRLTKITDAAYRSVLFTYHSDGTLARAQVSNSQTNTAGRSLRFTWTGSHVSSVSTDPVNGAPLIWNYTYDGDLLTRVCAPGDACTGYTYTTGSHYRSAVLDSRPESYWRLNETEGRGAASEIAVNLGKDAGSYGDVTLGAAGAVAGGGGAAATFNGTSSAVELPKGLLKKSRDGAVELWFKAPSTSTGGPLLGYQDAALSATSTRGVPLLYLGTDGRLRGGFGATGAIAPITSPGPVNNGAWHHVVLSVLGSTQTLYLDGARVGGTTSTTVDHSLLTFNQIGAAYASSPASWPGWGATARRHFSGLIDEVAVYSRPLGAAAVAAHHRYGAAADQLATVTRPSGKVAAEVGYDVGLDRVAEYTDRDGGTWKVGAPTVYGDATDLRRSVQVLDPANRPNLYEYDAVTGQLLRSGLPLGLETREEDKPGEPTSPPQPPVEVCSTPDPQDPAFCTTIPGSAGGPVFVRHPLDGMAVRTFQYDDQGNQTVVTNENGDSVTMTHDDRGNVVSKRTCQTTTKCHTSYTSYPATVTDPRDPRNDLPTASRDGRSAGATDNTYRTSYTYTATGELATETSPDGAVVSHTYTTGAEAAVGGGTPPAGLVLTSTDARGKVTRYGYHANGDLARVMVPSGLVTSYTYDALGRAVTETEVSDAVPAGATTTYAYDALSRLVSTTEPAAADVVGGVTHQQRTTTTYDSDGNAARVEVTDLLGGDATRTSTWEYDEHNRPIRVTDAEGGETAYTYDRFGNRTSMVDPNGNRYDYAYTARNALAEVRLRGYTGDGGPTTGDHLVLHSYSYDFAGRMASDTDAMGRRLEFEYYGDDQLRRILLKGFRDQDGRTRDYVVEENTYDGAGNRVRQAAGNGTLVTQQTFDRAGNVASIVVDPGGLARTSTFAYDANGNVTRTTRSGKASNVPWAMSTNPEQVDYAYDDTGNVVRETVAAGSTTRVTTYRYDQRGLVTSVTGPAGNVAGADPAAHTSTLGYDVLGRQVSETDPAVATESGGGAPVTVNPTRRIGYNTFDEQVGLADELGNVRRWTYDRVGRETSATAPGYWAPGTPSPYVSTTRTSYDAAGNVTAVTDPRGNTTRLGYDQLGRLVTRDQPGGTDAERALWRYTYTRTGELLSTTDPTGARTEATYDDLDRQVTATVLERRPVAATLTTRYSYDDAGNVTSVASPTGATTRHAYDAVGQLTRTTEPTGVATLFGYDHAGRRVRTSDSAGRTQQVTHDLLGRVTGEADLASDGTVLRSHDYGYDPAGNLTSATDPAGVATIYRYDSADRLVAQVEPVTSGSSITTTFGYDAAGNRTRMTDGRGNAVSYTYNSLGLLESVVEPATTAHPAAADRTWTIAYDVAGQPVRLTAPGGVVRQETYDAAGRLIRETGSGAGAPERSLGYDPAGRLTTVNAPGGSNTYTYNDRGQELTARGPSGTADFGYDGDGNLVSRVDAAGTARYGYVDGRLGTVTDGITGVTQHLGYDATGRLSEVDYGAGRRRGYGYDQLGRLASDTLRNAAGQVVSAIGYRYDVDDRLTGKDTTGTAGAGTHTYGYDLAGRLVSWTSSAGTVGYAWDAAGNRTRAGSRTASYDERNRLLADSDYTYTYTPRGTLASRTSSGLAERFDFDAFDRMVAAAGQTYTYDGLDRVASRNGTAFGYGGLGGEVVTDGTEVYARGPDEEVLAVTDGTDRRLTLSDEHGDVVGAFSAADSTLAGLSGSTAYDPFGQVLATDGDSGNLGFQGDWTDPATTQVNMGARWYLPATGGFVSRDSVTYVEGDSVLANRYTYAAGDPLGYTDPDGHWPSISCGWCKKAIRKVVNGGKALWNGAQSGLRWTWSGLQNTYSGIKNVVNWAWSGIKRAGGGISDGAKYLWNKGRNAINKVRDGWKWAQERAEQVRRAAVERAKQVTRAARKAIEYAAKHAPLRTVVAALKPIASGLKKVVSAAASLPAKVVATVRDVVVDSVKGATALYHKAVEKAGAVLENVSAAVDAVVDVAHAAAPYLKTALKVAADVSGVTDLAKCVTKGDLEACAWTALTVAGYLAGGAGGGAVRAARTASLAARHADEAGDAVRGGRKLLDAGSSCLRGANSFAADTRVRMADGGTKPISQVAVGDLVLATDPTTGRTEAQPVTDVIVGEGDKDLVDITVRVGDTTETITATEGHPFWVAGEDRWIDAGELAAGHRLTAADDRPATVTSVRAHREQRRVYNLTVDRLHTYHVVAGQADLLVHNADPRCPVHDDGIREIAGRQVRCNGASPACNQNPGTRRQAEKENPTTRKEEIDERRTEKQREVQSVTSIGNMAKGGTDAMSGAQLAIATAGAGIALGVKRGIKVWRRWRGR</sequence>
<evidence type="ECO:0000256" key="3">
    <source>
        <dbReference type="ARBA" id="ARBA00023157"/>
    </source>
</evidence>
<dbReference type="InterPro" id="IPR045351">
    <property type="entry name" value="DUF6531"/>
</dbReference>
<dbReference type="Gene3D" id="2.60.120.200">
    <property type="match status" value="1"/>
</dbReference>
<dbReference type="InterPro" id="IPR022385">
    <property type="entry name" value="Rhs_assc_core"/>
</dbReference>
<dbReference type="InterPro" id="IPR001791">
    <property type="entry name" value="Laminin_G"/>
</dbReference>
<feature type="region of interest" description="Disordered" evidence="4">
    <location>
        <begin position="3137"/>
        <end position="3189"/>
    </location>
</feature>
<evidence type="ECO:0000313" key="8">
    <source>
        <dbReference type="EMBL" id="MFI0791564.1"/>
    </source>
</evidence>
<dbReference type="InterPro" id="IPR006141">
    <property type="entry name" value="Intein_N"/>
</dbReference>
<dbReference type="CDD" id="cd00081">
    <property type="entry name" value="Hint"/>
    <property type="match status" value="1"/>
</dbReference>
<dbReference type="InterPro" id="IPR036844">
    <property type="entry name" value="Hint_dom_sf"/>
</dbReference>
<dbReference type="Proteomes" id="UP001611075">
    <property type="component" value="Unassembled WGS sequence"/>
</dbReference>
<accession>A0ABW7SCZ2</accession>
<dbReference type="InterPro" id="IPR050708">
    <property type="entry name" value="T6SS_VgrG/RHS"/>
</dbReference>
<dbReference type="PROSITE" id="PS50817">
    <property type="entry name" value="INTEIN_N_TER"/>
    <property type="match status" value="1"/>
</dbReference>
<evidence type="ECO:0000259" key="7">
    <source>
        <dbReference type="SMART" id="SM00560"/>
    </source>
</evidence>
<keyword evidence="3" id="KW-1015">Disulfide bond</keyword>
<feature type="region of interest" description="Disordered" evidence="4">
    <location>
        <begin position="45"/>
        <end position="119"/>
    </location>
</feature>
<dbReference type="InterPro" id="IPR003587">
    <property type="entry name" value="Hint_dom_N"/>
</dbReference>
<organism evidence="8 9">
    <name type="scientific">Micromonospora rubida</name>
    <dbReference type="NCBI Taxonomy" id="2697657"/>
    <lineage>
        <taxon>Bacteria</taxon>
        <taxon>Bacillati</taxon>
        <taxon>Actinomycetota</taxon>
        <taxon>Actinomycetes</taxon>
        <taxon>Micromonosporales</taxon>
        <taxon>Micromonosporaceae</taxon>
        <taxon>Micromonospora</taxon>
    </lineage>
</organism>
<comment type="caution">
    <text evidence="8">The sequence shown here is derived from an EMBL/GenBank/DDBJ whole genome shotgun (WGS) entry which is preliminary data.</text>
</comment>
<dbReference type="SMART" id="SM00560">
    <property type="entry name" value="LamGL"/>
    <property type="match status" value="1"/>
</dbReference>
<dbReference type="PANTHER" id="PTHR32305">
    <property type="match status" value="1"/>
</dbReference>
<dbReference type="InterPro" id="IPR056823">
    <property type="entry name" value="TEN-like_YD-shell"/>
</dbReference>
<evidence type="ECO:0000256" key="4">
    <source>
        <dbReference type="SAM" id="MobiDB-lite"/>
    </source>
</evidence>